<protein>
    <submittedName>
        <fullName evidence="5">MFS transporter</fullName>
    </submittedName>
</protein>
<sequence length="449" mass="48269">MNALSISQRLSTTLNAEPHELRPSLMGFALFFCLFTGYFMLRPIRESLGIAAGVENLQWLFTATFFVMLAAVPLFAWLSSRVPRLHFIDWVYGFFCVNLLTFAALFHLMGESPWLARVFYVWISVYNLFVVSVGWSLMADVFDAGQAKRLFAFIAAGASVGGLVGPALSALLAASLGEAGLMLLAGLLLGVGLALKYSLMRWREVGGAGRPDAVPAESTRRPLPGNPFSGITRVLKSSYLLGIAGFVVLLATVTTFLYFEQARLVAELFPDRAAQIRVFGAIDVIVQAGALLSQVFITGRLAQKLGVRVLLAIVPLLVCLGFLGLALAPSFAMLAALMIVRRIGEYAFVRPGREMLFAPLDAESKYKAKNVIDTIVYRAGDAISGWAKTALDMLGQGAGLVAVVGAFCALLWGLLGWQLGRQADDRAERAVGAKGANGAAVPARQLSLP</sequence>
<feature type="transmembrane region" description="Helical" evidence="4">
    <location>
        <begin position="21"/>
        <end position="39"/>
    </location>
</feature>
<feature type="transmembrane region" description="Helical" evidence="4">
    <location>
        <begin position="398"/>
        <end position="419"/>
    </location>
</feature>
<keyword evidence="2 4" id="KW-1133">Transmembrane helix</keyword>
<gene>
    <name evidence="5" type="ORF">NJF43_10860</name>
</gene>
<dbReference type="PANTHER" id="PTHR43596">
    <property type="entry name" value="ADP,ATP CARRIER PROTEIN"/>
    <property type="match status" value="1"/>
</dbReference>
<accession>A0AA41WGV9</accession>
<evidence type="ECO:0000313" key="5">
    <source>
        <dbReference type="EMBL" id="MCO7545249.1"/>
    </source>
</evidence>
<feature type="transmembrane region" description="Helical" evidence="4">
    <location>
        <begin position="279"/>
        <end position="297"/>
    </location>
</feature>
<feature type="transmembrane region" description="Helical" evidence="4">
    <location>
        <begin position="239"/>
        <end position="259"/>
    </location>
</feature>
<evidence type="ECO:0000256" key="1">
    <source>
        <dbReference type="ARBA" id="ARBA00022692"/>
    </source>
</evidence>
<evidence type="ECO:0000256" key="3">
    <source>
        <dbReference type="ARBA" id="ARBA00023136"/>
    </source>
</evidence>
<feature type="transmembrane region" description="Helical" evidence="4">
    <location>
        <begin position="309"/>
        <end position="340"/>
    </location>
</feature>
<dbReference type="PANTHER" id="PTHR43596:SF1">
    <property type="entry name" value="ADP,ATP CARRIER PROTEIN"/>
    <property type="match status" value="1"/>
</dbReference>
<dbReference type="AlphaFoldDB" id="A0AA41WGV9"/>
<evidence type="ECO:0000256" key="2">
    <source>
        <dbReference type="ARBA" id="ARBA00022989"/>
    </source>
</evidence>
<feature type="transmembrane region" description="Helical" evidence="4">
    <location>
        <begin position="59"/>
        <end position="78"/>
    </location>
</feature>
<feature type="transmembrane region" description="Helical" evidence="4">
    <location>
        <begin position="179"/>
        <end position="199"/>
    </location>
</feature>
<dbReference type="Pfam" id="PF07690">
    <property type="entry name" value="MFS_1"/>
    <property type="match status" value="1"/>
</dbReference>
<evidence type="ECO:0000313" key="6">
    <source>
        <dbReference type="Proteomes" id="UP001165292"/>
    </source>
</evidence>
<dbReference type="InterPro" id="IPR011701">
    <property type="entry name" value="MFS"/>
</dbReference>
<reference evidence="5" key="1">
    <citation type="submission" date="2022-06" db="EMBL/GenBank/DDBJ databases">
        <title>Detection of beta-lactamases in bacteria of animal origin.</title>
        <authorList>
            <person name="Mlynarcik P."/>
            <person name="Zdarska V."/>
            <person name="Chudobova H."/>
            <person name="Prochazkova P."/>
            <person name="Hricova K."/>
            <person name="Mezerova K."/>
            <person name="Bardon J."/>
            <person name="Dolejska M."/>
            <person name="Sukkar I."/>
            <person name="Kolar M."/>
        </authorList>
    </citation>
    <scope>NUCLEOTIDE SEQUENCE</scope>
    <source>
        <strain evidence="5">S 300-3</strain>
    </source>
</reference>
<comment type="caution">
    <text evidence="5">The sequence shown here is derived from an EMBL/GenBank/DDBJ whole genome shotgun (WGS) entry which is preliminary data.</text>
</comment>
<name>A0AA41WGV9_9GAMM</name>
<dbReference type="RefSeq" id="WP_058077410.1">
    <property type="nucleotide sequence ID" value="NZ_DALYQI010000048.1"/>
</dbReference>
<proteinExistence type="predicted"/>
<feature type="transmembrane region" description="Helical" evidence="4">
    <location>
        <begin position="150"/>
        <end position="173"/>
    </location>
</feature>
<dbReference type="Proteomes" id="UP001165292">
    <property type="component" value="Unassembled WGS sequence"/>
</dbReference>
<dbReference type="EMBL" id="JAMYBS010000010">
    <property type="protein sequence ID" value="MCO7545249.1"/>
    <property type="molecule type" value="Genomic_DNA"/>
</dbReference>
<feature type="transmembrane region" description="Helical" evidence="4">
    <location>
        <begin position="90"/>
        <end position="108"/>
    </location>
</feature>
<evidence type="ECO:0000256" key="4">
    <source>
        <dbReference type="SAM" id="Phobius"/>
    </source>
</evidence>
<keyword evidence="3 4" id="KW-0472">Membrane</keyword>
<dbReference type="InterPro" id="IPR036259">
    <property type="entry name" value="MFS_trans_sf"/>
</dbReference>
<keyword evidence="1 4" id="KW-0812">Transmembrane</keyword>
<feature type="transmembrane region" description="Helical" evidence="4">
    <location>
        <begin position="114"/>
        <end position="138"/>
    </location>
</feature>
<dbReference type="SUPFAM" id="SSF103473">
    <property type="entry name" value="MFS general substrate transporter"/>
    <property type="match status" value="1"/>
</dbReference>
<dbReference type="GO" id="GO:0022857">
    <property type="term" value="F:transmembrane transporter activity"/>
    <property type="evidence" value="ECO:0007669"/>
    <property type="project" value="InterPro"/>
</dbReference>
<organism evidence="5 6">
    <name type="scientific">Stutzerimonas nitrititolerans</name>
    <dbReference type="NCBI Taxonomy" id="2482751"/>
    <lineage>
        <taxon>Bacteria</taxon>
        <taxon>Pseudomonadati</taxon>
        <taxon>Pseudomonadota</taxon>
        <taxon>Gammaproteobacteria</taxon>
        <taxon>Pseudomonadales</taxon>
        <taxon>Pseudomonadaceae</taxon>
        <taxon>Stutzerimonas</taxon>
    </lineage>
</organism>
<dbReference type="Gene3D" id="1.20.1250.20">
    <property type="entry name" value="MFS general substrate transporter like domains"/>
    <property type="match status" value="1"/>
</dbReference>